<reference evidence="2 3" key="1">
    <citation type="journal article" date="2018" name="Sci. Rep.">
        <title>Genomic signatures of local adaptation to the degree of environmental predictability in rotifers.</title>
        <authorList>
            <person name="Franch-Gras L."/>
            <person name="Hahn C."/>
            <person name="Garcia-Roger E.M."/>
            <person name="Carmona M.J."/>
            <person name="Serra M."/>
            <person name="Gomez A."/>
        </authorList>
    </citation>
    <scope>NUCLEOTIDE SEQUENCE [LARGE SCALE GENOMIC DNA]</scope>
    <source>
        <strain evidence="2">HYR1</strain>
    </source>
</reference>
<accession>A0A3M7QE47</accession>
<name>A0A3M7QE47_BRAPC</name>
<keyword evidence="1" id="KW-1133">Transmembrane helix</keyword>
<dbReference type="EMBL" id="REGN01006521">
    <property type="protein sequence ID" value="RNA09205.1"/>
    <property type="molecule type" value="Genomic_DNA"/>
</dbReference>
<keyword evidence="1" id="KW-0812">Transmembrane</keyword>
<keyword evidence="3" id="KW-1185">Reference proteome</keyword>
<evidence type="ECO:0000313" key="3">
    <source>
        <dbReference type="Proteomes" id="UP000276133"/>
    </source>
</evidence>
<keyword evidence="1" id="KW-0472">Membrane</keyword>
<feature type="transmembrane region" description="Helical" evidence="1">
    <location>
        <begin position="65"/>
        <end position="84"/>
    </location>
</feature>
<comment type="caution">
    <text evidence="2">The sequence shown here is derived from an EMBL/GenBank/DDBJ whole genome shotgun (WGS) entry which is preliminary data.</text>
</comment>
<evidence type="ECO:0000313" key="2">
    <source>
        <dbReference type="EMBL" id="RNA09205.1"/>
    </source>
</evidence>
<dbReference type="Proteomes" id="UP000276133">
    <property type="component" value="Unassembled WGS sequence"/>
</dbReference>
<proteinExistence type="predicted"/>
<protein>
    <submittedName>
        <fullName evidence="2">Uncharacterized protein</fullName>
    </submittedName>
</protein>
<dbReference type="AlphaFoldDB" id="A0A3M7QE47"/>
<evidence type="ECO:0000256" key="1">
    <source>
        <dbReference type="SAM" id="Phobius"/>
    </source>
</evidence>
<gene>
    <name evidence="2" type="ORF">BpHYR1_002380</name>
</gene>
<organism evidence="2 3">
    <name type="scientific">Brachionus plicatilis</name>
    <name type="common">Marine rotifer</name>
    <name type="synonym">Brachionus muelleri</name>
    <dbReference type="NCBI Taxonomy" id="10195"/>
    <lineage>
        <taxon>Eukaryota</taxon>
        <taxon>Metazoa</taxon>
        <taxon>Spiralia</taxon>
        <taxon>Gnathifera</taxon>
        <taxon>Rotifera</taxon>
        <taxon>Eurotatoria</taxon>
        <taxon>Monogononta</taxon>
        <taxon>Pseudotrocha</taxon>
        <taxon>Ploima</taxon>
        <taxon>Brachionidae</taxon>
        <taxon>Brachionus</taxon>
    </lineage>
</organism>
<sequence>MVLRNSLVWSISCFLEASPSSSDLAISITLSSKSRFTASKSNFCHVSRTTDTFRDMINNFIKLGLIFKAFFFLISFFTLFTVLLRNDEFTLFYLNYVYFKI</sequence>